<comment type="caution">
    <text evidence="1">The sequence shown here is derived from an EMBL/GenBank/DDBJ whole genome shotgun (WGS) entry which is preliminary data.</text>
</comment>
<keyword evidence="2" id="KW-1185">Reference proteome</keyword>
<sequence length="190" mass="20287">MNLSAYLAAPSMSSPMARETSQINNGIDSYPSTPSLSLASSRSSSFSLEAGNNLATVGAGAGMCTPMERQCPATSPMSDYFSSFYFAENNLAPTTFACSMPIAEECEEFDFLDLELEGIAVKRVASPTHTPTLRALPLAPSSVMPVATTVRRTPSTSSVDARKGVNMAAVNGKLSRPSMVRFNTYEKIIY</sequence>
<dbReference type="AlphaFoldDB" id="A0A0E9NQV0"/>
<organism evidence="1 2">
    <name type="scientific">Saitoella complicata (strain BCRC 22490 / CBS 7301 / JCM 7358 / NBRC 10748 / NRRL Y-17804)</name>
    <dbReference type="NCBI Taxonomy" id="698492"/>
    <lineage>
        <taxon>Eukaryota</taxon>
        <taxon>Fungi</taxon>
        <taxon>Dikarya</taxon>
        <taxon>Ascomycota</taxon>
        <taxon>Taphrinomycotina</taxon>
        <taxon>Taphrinomycotina incertae sedis</taxon>
        <taxon>Saitoella</taxon>
    </lineage>
</organism>
<reference evidence="1 2" key="3">
    <citation type="journal article" date="2015" name="Genome Announc.">
        <title>Draft Genome Sequence of the Archiascomycetous Yeast Saitoella complicata.</title>
        <authorList>
            <person name="Yamauchi K."/>
            <person name="Kondo S."/>
            <person name="Hamamoto M."/>
            <person name="Takahashi Y."/>
            <person name="Ogura Y."/>
            <person name="Hayashi T."/>
            <person name="Nishida H."/>
        </authorList>
    </citation>
    <scope>NUCLEOTIDE SEQUENCE [LARGE SCALE GENOMIC DNA]</scope>
    <source>
        <strain evidence="1 2">NRRL Y-17804</strain>
    </source>
</reference>
<name>A0A0E9NQV0_SAICN</name>
<reference evidence="1 2" key="2">
    <citation type="journal article" date="2014" name="J. Gen. Appl. Microbiol.">
        <title>The early diverging ascomycetous budding yeast Saitoella complicata has three histone deacetylases belonging to the Clr6, Hos2, and Rpd3 lineages.</title>
        <authorList>
            <person name="Nishida H."/>
            <person name="Matsumoto T."/>
            <person name="Kondo S."/>
            <person name="Hamamoto M."/>
            <person name="Yoshikawa H."/>
        </authorList>
    </citation>
    <scope>NUCLEOTIDE SEQUENCE [LARGE SCALE GENOMIC DNA]</scope>
    <source>
        <strain evidence="1 2">NRRL Y-17804</strain>
    </source>
</reference>
<accession>A0A0E9NQV0</accession>
<reference evidence="1 2" key="1">
    <citation type="journal article" date="2011" name="J. Gen. Appl. Microbiol.">
        <title>Draft genome sequencing of the enigmatic yeast Saitoella complicata.</title>
        <authorList>
            <person name="Nishida H."/>
            <person name="Hamamoto M."/>
            <person name="Sugiyama J."/>
        </authorList>
    </citation>
    <scope>NUCLEOTIDE SEQUENCE [LARGE SCALE GENOMIC DNA]</scope>
    <source>
        <strain evidence="1 2">NRRL Y-17804</strain>
    </source>
</reference>
<evidence type="ECO:0000313" key="2">
    <source>
        <dbReference type="Proteomes" id="UP000033140"/>
    </source>
</evidence>
<protein>
    <submittedName>
        <fullName evidence="1">Uncharacterized protein</fullName>
    </submittedName>
</protein>
<gene>
    <name evidence="1" type="ORF">G7K_5886-t1</name>
</gene>
<proteinExistence type="predicted"/>
<evidence type="ECO:0000313" key="1">
    <source>
        <dbReference type="EMBL" id="GAO51795.1"/>
    </source>
</evidence>
<dbReference type="Proteomes" id="UP000033140">
    <property type="component" value="Unassembled WGS sequence"/>
</dbReference>
<dbReference type="EMBL" id="BACD03000053">
    <property type="protein sequence ID" value="GAO51795.1"/>
    <property type="molecule type" value="Genomic_DNA"/>
</dbReference>